<evidence type="ECO:0000256" key="3">
    <source>
        <dbReference type="ARBA" id="ARBA00011245"/>
    </source>
</evidence>
<dbReference type="CDD" id="cd07956">
    <property type="entry name" value="Anticodon_Ia_Arg"/>
    <property type="match status" value="1"/>
</dbReference>
<evidence type="ECO:0000256" key="9">
    <source>
        <dbReference type="ARBA" id="ARBA00023146"/>
    </source>
</evidence>
<keyword evidence="8 11" id="KW-0648">Protein biosynthesis</keyword>
<evidence type="ECO:0000256" key="1">
    <source>
        <dbReference type="ARBA" id="ARBA00004496"/>
    </source>
</evidence>
<dbReference type="FunFam" id="3.40.50.620:FF:000030">
    <property type="entry name" value="Arginine--tRNA ligase"/>
    <property type="match status" value="1"/>
</dbReference>
<dbReference type="EMBL" id="AP028961">
    <property type="protein sequence ID" value="BET44339.1"/>
    <property type="molecule type" value="Genomic_DNA"/>
</dbReference>
<dbReference type="GO" id="GO:0006420">
    <property type="term" value="P:arginyl-tRNA aminoacylation"/>
    <property type="evidence" value="ECO:0007669"/>
    <property type="project" value="UniProtKB-UniRule"/>
</dbReference>
<proteinExistence type="inferred from homology"/>
<dbReference type="InterPro" id="IPR001412">
    <property type="entry name" value="aa-tRNA-synth_I_CS"/>
</dbReference>
<evidence type="ECO:0000256" key="12">
    <source>
        <dbReference type="RuleBase" id="RU363038"/>
    </source>
</evidence>
<dbReference type="Gene3D" id="1.10.730.10">
    <property type="entry name" value="Isoleucyl-tRNA Synthetase, Domain 1"/>
    <property type="match status" value="1"/>
</dbReference>
<dbReference type="SUPFAM" id="SSF47323">
    <property type="entry name" value="Anticodon-binding domain of a subclass of class I aminoacyl-tRNA synthetases"/>
    <property type="match status" value="1"/>
</dbReference>
<evidence type="ECO:0000256" key="5">
    <source>
        <dbReference type="ARBA" id="ARBA00022598"/>
    </source>
</evidence>
<comment type="similarity">
    <text evidence="2 11 12">Belongs to the class-I aminoacyl-tRNA synthetase family.</text>
</comment>
<dbReference type="SMART" id="SM00836">
    <property type="entry name" value="DALR_1"/>
    <property type="match status" value="1"/>
</dbReference>
<dbReference type="PANTHER" id="PTHR11956">
    <property type="entry name" value="ARGINYL-TRNA SYNTHETASE"/>
    <property type="match status" value="1"/>
</dbReference>
<protein>
    <recommendedName>
        <fullName evidence="11">Arginine--tRNA ligase</fullName>
        <ecNumber evidence="11">6.1.1.19</ecNumber>
    </recommendedName>
    <alternativeName>
        <fullName evidence="11">Arginyl-tRNA synthetase</fullName>
        <shortName evidence="11">ArgRS</shortName>
    </alternativeName>
</protein>
<dbReference type="AlphaFoldDB" id="A0AAT9G3P5"/>
<dbReference type="InterPro" id="IPR009080">
    <property type="entry name" value="tRNAsynth_Ia_anticodon-bd"/>
</dbReference>
<evidence type="ECO:0000256" key="8">
    <source>
        <dbReference type="ARBA" id="ARBA00022917"/>
    </source>
</evidence>
<dbReference type="InterPro" id="IPR001278">
    <property type="entry name" value="Arg-tRNA-ligase"/>
</dbReference>
<keyword evidence="7 11" id="KW-0067">ATP-binding</keyword>
<comment type="catalytic activity">
    <reaction evidence="10 11">
        <text>tRNA(Arg) + L-arginine + ATP = L-arginyl-tRNA(Arg) + AMP + diphosphate</text>
        <dbReference type="Rhea" id="RHEA:20301"/>
        <dbReference type="Rhea" id="RHEA-COMP:9658"/>
        <dbReference type="Rhea" id="RHEA-COMP:9673"/>
        <dbReference type="ChEBI" id="CHEBI:30616"/>
        <dbReference type="ChEBI" id="CHEBI:32682"/>
        <dbReference type="ChEBI" id="CHEBI:33019"/>
        <dbReference type="ChEBI" id="CHEBI:78442"/>
        <dbReference type="ChEBI" id="CHEBI:78513"/>
        <dbReference type="ChEBI" id="CHEBI:456215"/>
        <dbReference type="EC" id="6.1.1.19"/>
    </reaction>
</comment>
<organism evidence="15">
    <name type="scientific">Candidatus Aschnera chinzeii</name>
    <dbReference type="NCBI Taxonomy" id="1485666"/>
    <lineage>
        <taxon>Bacteria</taxon>
        <taxon>Pseudomonadati</taxon>
        <taxon>Pseudomonadota</taxon>
        <taxon>Gammaproteobacteria</taxon>
        <taxon>Enterobacterales</taxon>
        <taxon>Enterobacteriaceae</taxon>
        <taxon>Candidatus Aschnera</taxon>
    </lineage>
</organism>
<accession>A0AAT9G3P5</accession>
<dbReference type="InterPro" id="IPR035684">
    <property type="entry name" value="ArgRS_core"/>
</dbReference>
<keyword evidence="4 11" id="KW-0963">Cytoplasm</keyword>
<reference evidence="15" key="1">
    <citation type="journal article" date="2023" name="Front. Microbiol.">
        <title>Genome analysis of Candidatus Aschnera chinzeii, the bacterial endosymbiont of the blood-sucking bat fly Penicillidia jenynsii (Insecta: Diptera: Nycteribiidae).</title>
        <authorList>
            <person name="Koga R."/>
            <person name="Moriyama M."/>
            <person name="Nozaki T."/>
            <person name="Fukatsu T."/>
        </authorList>
    </citation>
    <scope>NUCLEOTIDE SEQUENCE</scope>
    <source>
        <strain evidence="15">Kw-01</strain>
    </source>
</reference>
<evidence type="ECO:0000256" key="7">
    <source>
        <dbReference type="ARBA" id="ARBA00022840"/>
    </source>
</evidence>
<dbReference type="NCBIfam" id="TIGR00456">
    <property type="entry name" value="argS"/>
    <property type="match status" value="1"/>
</dbReference>
<dbReference type="Pfam" id="PF03485">
    <property type="entry name" value="Arg_tRNA_synt_N"/>
    <property type="match status" value="1"/>
</dbReference>
<keyword evidence="6 11" id="KW-0547">Nucleotide-binding</keyword>
<dbReference type="GO" id="GO:0005524">
    <property type="term" value="F:ATP binding"/>
    <property type="evidence" value="ECO:0007669"/>
    <property type="project" value="UniProtKB-UniRule"/>
</dbReference>
<evidence type="ECO:0000256" key="2">
    <source>
        <dbReference type="ARBA" id="ARBA00005594"/>
    </source>
</evidence>
<feature type="domain" description="Arginyl tRNA synthetase N-terminal" evidence="14">
    <location>
        <begin position="5"/>
        <end position="87"/>
    </location>
</feature>
<reference evidence="15" key="2">
    <citation type="submission" date="2023-10" db="EMBL/GenBank/DDBJ databases">
        <authorList>
            <person name="Koga R."/>
            <person name="Fukatsu T."/>
        </authorList>
    </citation>
    <scope>NUCLEOTIDE SEQUENCE</scope>
    <source>
        <strain evidence="15">Kw-01</strain>
    </source>
</reference>
<dbReference type="GO" id="GO:0004814">
    <property type="term" value="F:arginine-tRNA ligase activity"/>
    <property type="evidence" value="ECO:0007669"/>
    <property type="project" value="UniProtKB-UniRule"/>
</dbReference>
<dbReference type="Pfam" id="PF05746">
    <property type="entry name" value="DALR_1"/>
    <property type="match status" value="1"/>
</dbReference>
<dbReference type="PROSITE" id="PS00178">
    <property type="entry name" value="AA_TRNA_LIGASE_I"/>
    <property type="match status" value="1"/>
</dbReference>
<evidence type="ECO:0000259" key="13">
    <source>
        <dbReference type="SMART" id="SM00836"/>
    </source>
</evidence>
<evidence type="ECO:0000256" key="10">
    <source>
        <dbReference type="ARBA" id="ARBA00049339"/>
    </source>
</evidence>
<dbReference type="SUPFAM" id="SSF52374">
    <property type="entry name" value="Nucleotidylyl transferase"/>
    <property type="match status" value="1"/>
</dbReference>
<dbReference type="HAMAP" id="MF_00123">
    <property type="entry name" value="Arg_tRNA_synth"/>
    <property type="match status" value="1"/>
</dbReference>
<dbReference type="InterPro" id="IPR036695">
    <property type="entry name" value="Arg-tRNA-synth_N_sf"/>
</dbReference>
<dbReference type="SUPFAM" id="SSF55190">
    <property type="entry name" value="Arginyl-tRNA synthetase (ArgRS), N-terminal 'additional' domain"/>
    <property type="match status" value="1"/>
</dbReference>
<sequence length="576" mass="67081">MNIQKIIYEKVINIIECLGIYDNKSIVVCNSIKSHFGDYQINGIISIAKKKNISVNELTKQISYFLYLEDFVNKIDILESGYVNIFLKKDWICYNLEKILKDKYLCVRIKNKQTIIVDYSSPNAAKQMHVGHLRSTIIGDAVVRALEFLGHKVIRANHIGDWGTQFGMLIAYIDTIERTYSTNISLSNLDEIYRKAKKYYDNNEEFANISRKYVVKLQSGDNHCRNIWRMLMNISIKNNQYIYDKLNVTLNIKDIYGESYYNNMLNFIVNDLLEKGLAFKDNGAVVVNLDEFKNKNGKPFGVIIKKNDGGFLYSTIDIACIKYRYESLHADRIIYFTDSRQQQHLLQIYYIALKAGYIPHSLKLEHYMFGMILDKNKKPFKTRDGNVILLDELLCEAIKRTKIFLNQKNSNIPKNKLHLIVNAIAIGALKYSDLSKNRINNYIFDWNKMLTFEGNTAPYIQYMYVRIVSLFRKSKINPLQLITPIILLNHYEYKLALCILQFEENLLKVTDFGLPHILCNYLYKLASLFAIFYENCPILNVNNKEIQNSRLKLSFVTKKTLKIGLNILGIHTVEIM</sequence>
<keyword evidence="5 11" id="KW-0436">Ligase</keyword>
<dbReference type="CDD" id="cd00671">
    <property type="entry name" value="ArgRS_core"/>
    <property type="match status" value="1"/>
</dbReference>
<comment type="caution">
    <text evidence="11">Lacks conserved residue(s) required for the propagation of feature annotation.</text>
</comment>
<evidence type="ECO:0000313" key="15">
    <source>
        <dbReference type="EMBL" id="BET44339.1"/>
    </source>
</evidence>
<dbReference type="GO" id="GO:0005737">
    <property type="term" value="C:cytoplasm"/>
    <property type="evidence" value="ECO:0007669"/>
    <property type="project" value="UniProtKB-SubCell"/>
</dbReference>
<dbReference type="InterPro" id="IPR005148">
    <property type="entry name" value="Arg-tRNA-synth_N"/>
</dbReference>
<evidence type="ECO:0000256" key="11">
    <source>
        <dbReference type="HAMAP-Rule" id="MF_00123"/>
    </source>
</evidence>
<dbReference type="Pfam" id="PF00750">
    <property type="entry name" value="tRNA-synt_1d"/>
    <property type="match status" value="1"/>
</dbReference>
<evidence type="ECO:0000256" key="6">
    <source>
        <dbReference type="ARBA" id="ARBA00022741"/>
    </source>
</evidence>
<evidence type="ECO:0000256" key="4">
    <source>
        <dbReference type="ARBA" id="ARBA00022490"/>
    </source>
</evidence>
<comment type="subcellular location">
    <subcellularLocation>
        <location evidence="1 11">Cytoplasm</location>
    </subcellularLocation>
</comment>
<comment type="subunit">
    <text evidence="3 11">Monomer.</text>
</comment>
<feature type="domain" description="DALR anticodon binding" evidence="13">
    <location>
        <begin position="460"/>
        <end position="576"/>
    </location>
</feature>
<dbReference type="Gene3D" id="3.30.1360.70">
    <property type="entry name" value="Arginyl tRNA synthetase N-terminal domain"/>
    <property type="match status" value="1"/>
</dbReference>
<dbReference type="Gene3D" id="3.40.50.620">
    <property type="entry name" value="HUPs"/>
    <property type="match status" value="1"/>
</dbReference>
<dbReference type="PRINTS" id="PR01038">
    <property type="entry name" value="TRNASYNTHARG"/>
</dbReference>
<dbReference type="InterPro" id="IPR008909">
    <property type="entry name" value="DALR_anticod-bd"/>
</dbReference>
<dbReference type="EC" id="6.1.1.19" evidence="11"/>
<gene>
    <name evidence="11 15" type="primary">argS</name>
    <name evidence="15" type="ORF">ACHINZ_0090</name>
</gene>
<dbReference type="SMART" id="SM01016">
    <property type="entry name" value="Arg_tRNA_synt_N"/>
    <property type="match status" value="1"/>
</dbReference>
<keyword evidence="9 11" id="KW-0030">Aminoacyl-tRNA synthetase</keyword>
<dbReference type="PANTHER" id="PTHR11956:SF5">
    <property type="entry name" value="ARGININE--TRNA LIGASE, CYTOPLASMIC"/>
    <property type="match status" value="1"/>
</dbReference>
<evidence type="ECO:0000259" key="14">
    <source>
        <dbReference type="SMART" id="SM01016"/>
    </source>
</evidence>
<name>A0AAT9G3P5_9ENTR</name>
<dbReference type="InterPro" id="IPR014729">
    <property type="entry name" value="Rossmann-like_a/b/a_fold"/>
</dbReference>